<keyword evidence="1" id="KW-0245">EGF-like domain</keyword>
<gene>
    <name evidence="7" type="ORF">L1049_004918</name>
</gene>
<dbReference type="Proteomes" id="UP001415857">
    <property type="component" value="Unassembled WGS sequence"/>
</dbReference>
<dbReference type="SUPFAM" id="SSF51110">
    <property type="entry name" value="alpha-D-mannose-specific plant lectins"/>
    <property type="match status" value="2"/>
</dbReference>
<dbReference type="InterPro" id="IPR011009">
    <property type="entry name" value="Kinase-like_dom_sf"/>
</dbReference>
<dbReference type="Gene3D" id="1.10.510.10">
    <property type="entry name" value="Transferase(Phosphotransferase) domain 1"/>
    <property type="match status" value="1"/>
</dbReference>
<keyword evidence="3" id="KW-1015">Disulfide bond</keyword>
<dbReference type="FunFam" id="3.30.200.20:FF:000951">
    <property type="entry name" value="Uncharacterized protein"/>
    <property type="match status" value="1"/>
</dbReference>
<dbReference type="SMART" id="SM00108">
    <property type="entry name" value="B_lectin"/>
    <property type="match status" value="2"/>
</dbReference>
<dbReference type="Pfam" id="PF01453">
    <property type="entry name" value="B_lectin"/>
    <property type="match status" value="1"/>
</dbReference>
<dbReference type="CDD" id="cd00028">
    <property type="entry name" value="B_lectin"/>
    <property type="match status" value="1"/>
</dbReference>
<reference evidence="7 8" key="1">
    <citation type="journal article" date="2024" name="Plant J.">
        <title>Genome sequences and population genomics reveal climatic adaptation and genomic divergence between two closely related sweetgum species.</title>
        <authorList>
            <person name="Xu W.Q."/>
            <person name="Ren C.Q."/>
            <person name="Zhang X.Y."/>
            <person name="Comes H.P."/>
            <person name="Liu X.H."/>
            <person name="Li Y.G."/>
            <person name="Kettle C.J."/>
            <person name="Jalonen R."/>
            <person name="Gaisberger H."/>
            <person name="Ma Y.Z."/>
            <person name="Qiu Y.X."/>
        </authorList>
    </citation>
    <scope>NUCLEOTIDE SEQUENCE [LARGE SCALE GENOMIC DNA]</scope>
    <source>
        <strain evidence="7">Hangzhou</strain>
    </source>
</reference>
<accession>A0AAP0WX22</accession>
<dbReference type="SMART" id="SM00220">
    <property type="entry name" value="S_TKc"/>
    <property type="match status" value="1"/>
</dbReference>
<dbReference type="InterPro" id="IPR001480">
    <property type="entry name" value="Bulb-type_lectin_dom"/>
</dbReference>
<dbReference type="InterPro" id="IPR051343">
    <property type="entry name" value="G-type_lectin_kinases/EP1-like"/>
</dbReference>
<evidence type="ECO:0008006" key="9">
    <source>
        <dbReference type="Google" id="ProtNLM"/>
    </source>
</evidence>
<dbReference type="InterPro" id="IPR000858">
    <property type="entry name" value="S_locus_glycoprot_dom"/>
</dbReference>
<organism evidence="7 8">
    <name type="scientific">Liquidambar formosana</name>
    <name type="common">Formosan gum</name>
    <dbReference type="NCBI Taxonomy" id="63359"/>
    <lineage>
        <taxon>Eukaryota</taxon>
        <taxon>Viridiplantae</taxon>
        <taxon>Streptophyta</taxon>
        <taxon>Embryophyta</taxon>
        <taxon>Tracheophyta</taxon>
        <taxon>Spermatophyta</taxon>
        <taxon>Magnoliopsida</taxon>
        <taxon>eudicotyledons</taxon>
        <taxon>Gunneridae</taxon>
        <taxon>Pentapetalae</taxon>
        <taxon>Saxifragales</taxon>
        <taxon>Altingiaceae</taxon>
        <taxon>Liquidambar</taxon>
    </lineage>
</organism>
<evidence type="ECO:0000256" key="4">
    <source>
        <dbReference type="ARBA" id="ARBA00023180"/>
    </source>
</evidence>
<dbReference type="InterPro" id="IPR001245">
    <property type="entry name" value="Ser-Thr/Tyr_kinase_cat_dom"/>
</dbReference>
<dbReference type="Pfam" id="PF07714">
    <property type="entry name" value="PK_Tyr_Ser-Thr"/>
    <property type="match status" value="1"/>
</dbReference>
<dbReference type="Gene3D" id="3.30.200.20">
    <property type="entry name" value="Phosphorylase Kinase, domain 1"/>
    <property type="match status" value="1"/>
</dbReference>
<name>A0AAP0WX22_LIQFO</name>
<evidence type="ECO:0000259" key="5">
    <source>
        <dbReference type="PROSITE" id="PS50011"/>
    </source>
</evidence>
<keyword evidence="4" id="KW-0325">Glycoprotein</keyword>
<comment type="caution">
    <text evidence="7">The sequence shown here is derived from an EMBL/GenBank/DDBJ whole genome shotgun (WGS) entry which is preliminary data.</text>
</comment>
<dbReference type="EMBL" id="JBBPBK010000007">
    <property type="protein sequence ID" value="KAK9282007.1"/>
    <property type="molecule type" value="Genomic_DNA"/>
</dbReference>
<evidence type="ECO:0000259" key="6">
    <source>
        <dbReference type="PROSITE" id="PS50927"/>
    </source>
</evidence>
<dbReference type="FunFam" id="2.90.10.10:FF:000026">
    <property type="entry name" value="Serine/threonine-protein kinase"/>
    <property type="match status" value="1"/>
</dbReference>
<dbReference type="FunFam" id="1.10.510.10:FF:001964">
    <property type="entry name" value="Uncharacterized protein"/>
    <property type="match status" value="1"/>
</dbReference>
<keyword evidence="8" id="KW-1185">Reference proteome</keyword>
<proteinExistence type="predicted"/>
<dbReference type="AlphaFoldDB" id="A0AAP0WX22"/>
<dbReference type="GO" id="GO:0004672">
    <property type="term" value="F:protein kinase activity"/>
    <property type="evidence" value="ECO:0007669"/>
    <property type="project" value="InterPro"/>
</dbReference>
<evidence type="ECO:0000313" key="7">
    <source>
        <dbReference type="EMBL" id="KAK9282007.1"/>
    </source>
</evidence>
<evidence type="ECO:0000256" key="3">
    <source>
        <dbReference type="ARBA" id="ARBA00023157"/>
    </source>
</evidence>
<dbReference type="Gene3D" id="2.90.10.10">
    <property type="entry name" value="Bulb-type lectin domain"/>
    <property type="match status" value="2"/>
</dbReference>
<evidence type="ECO:0000256" key="2">
    <source>
        <dbReference type="ARBA" id="ARBA00022729"/>
    </source>
</evidence>
<evidence type="ECO:0000313" key="8">
    <source>
        <dbReference type="Proteomes" id="UP001415857"/>
    </source>
</evidence>
<dbReference type="InterPro" id="IPR000719">
    <property type="entry name" value="Prot_kinase_dom"/>
</dbReference>
<dbReference type="FunFam" id="2.90.10.10:FF:000013">
    <property type="entry name" value="G-type lectin S-receptor-like serine/threonine-protein kinase LECRK1"/>
    <property type="match status" value="1"/>
</dbReference>
<dbReference type="GO" id="GO:0005524">
    <property type="term" value="F:ATP binding"/>
    <property type="evidence" value="ECO:0007669"/>
    <property type="project" value="InterPro"/>
</dbReference>
<sequence>MRATEKESLSILEGTIEAAENINSNAPNLQVFSFAKVVVATNNFSIENKLGQGGYGPVYKGELPNGQEIAVKRLSKTSRQGLTEFKNEVMLTGKLQHVNLVRLVGFCIEREEKMLIYEYMPNKSLDFYLFDLDRRLLLDWKKRVQIIEGITQGLLYLQEYSRLTILHRDLKSSNILLDNEMKPKISDLGMARILEKYEHEMNLGQFVGTYGYVPPECVKEGTYSVKSDVYSFGVLLLQIITSKKHGLYGSNENITLLEYAYELWKDGKGMEFMDPSLDDAYSPYKLMTCMQVALLCVQEKPEDRPSMLEVSSMLKNEIAAIAIPKRPAFSVKRDEDEFNDSRLQYARSAQQTQFNVSLGSFLTPTKNNSWFSPSGRFAFGFYQQANGYAVGIFLAGIPHKTIVWTANRDQPVSSNTTLQFTSSGSLILRSSQGREISIANTITAASYASMLDSGNFVLYSSDQEIIWQSFEHPTDTLLPGQRLSTEAKLISSVSETDHSTGMFCLRMQSDGNLVQYPVEYPYGKEYAYWSSNTYGHFSVTLNLDDDGHLYFLDGTGSNIKNLTDGYPMEKTIYLMRIDPDGIFRLYSHSLDENSKWSILWSSTTDRCDPKGLCGPNSYCVANDQKADCQCIPGFEFANQSNRSSGCKSNFIEDSCTKRHESIEYTIEELPNTEWRMDPYLVQSESTKDECKTACSEDCNCGAAVFRVGECSKLQLPLR</sequence>
<feature type="domain" description="Protein kinase" evidence="5">
    <location>
        <begin position="44"/>
        <end position="329"/>
    </location>
</feature>
<evidence type="ECO:0000256" key="1">
    <source>
        <dbReference type="ARBA" id="ARBA00022536"/>
    </source>
</evidence>
<dbReference type="SUPFAM" id="SSF56112">
    <property type="entry name" value="Protein kinase-like (PK-like)"/>
    <property type="match status" value="1"/>
</dbReference>
<dbReference type="PANTHER" id="PTHR47976">
    <property type="entry name" value="G-TYPE LECTIN S-RECEPTOR-LIKE SERINE/THREONINE-PROTEIN KINASE SD2-5"/>
    <property type="match status" value="1"/>
</dbReference>
<dbReference type="PROSITE" id="PS00108">
    <property type="entry name" value="PROTEIN_KINASE_ST"/>
    <property type="match status" value="1"/>
</dbReference>
<feature type="domain" description="Bulb-type lectin" evidence="6">
    <location>
        <begin position="474"/>
        <end position="598"/>
    </location>
</feature>
<dbReference type="PROSITE" id="PS50011">
    <property type="entry name" value="PROTEIN_KINASE_DOM"/>
    <property type="match status" value="1"/>
</dbReference>
<dbReference type="Pfam" id="PF00954">
    <property type="entry name" value="S_locus_glycop"/>
    <property type="match status" value="1"/>
</dbReference>
<dbReference type="PROSITE" id="PS50927">
    <property type="entry name" value="BULB_LECTIN"/>
    <property type="match status" value="2"/>
</dbReference>
<keyword evidence="2" id="KW-0732">Signal</keyword>
<dbReference type="GO" id="GO:0048544">
    <property type="term" value="P:recognition of pollen"/>
    <property type="evidence" value="ECO:0007669"/>
    <property type="project" value="InterPro"/>
</dbReference>
<protein>
    <recommendedName>
        <fullName evidence="9">Receptor-like serine/threonine-protein kinase</fullName>
    </recommendedName>
</protein>
<dbReference type="InterPro" id="IPR036426">
    <property type="entry name" value="Bulb-type_lectin_dom_sf"/>
</dbReference>
<feature type="domain" description="Bulb-type lectin" evidence="6">
    <location>
        <begin position="355"/>
        <end position="471"/>
    </location>
</feature>
<dbReference type="InterPro" id="IPR008271">
    <property type="entry name" value="Ser/Thr_kinase_AS"/>
</dbReference>